<dbReference type="EMBL" id="JANBPW010003852">
    <property type="protein sequence ID" value="KAJ1936526.1"/>
    <property type="molecule type" value="Genomic_DNA"/>
</dbReference>
<protein>
    <submittedName>
        <fullName evidence="1">Uncharacterized protein</fullName>
    </submittedName>
</protein>
<feature type="non-terminal residue" evidence="1">
    <location>
        <position position="1"/>
    </location>
</feature>
<comment type="caution">
    <text evidence="1">The sequence shown here is derived from an EMBL/GenBank/DDBJ whole genome shotgun (WGS) entry which is preliminary data.</text>
</comment>
<keyword evidence="2" id="KW-1185">Reference proteome</keyword>
<accession>A0ACC1J422</accession>
<organism evidence="1 2">
    <name type="scientific">Linderina macrospora</name>
    <dbReference type="NCBI Taxonomy" id="4868"/>
    <lineage>
        <taxon>Eukaryota</taxon>
        <taxon>Fungi</taxon>
        <taxon>Fungi incertae sedis</taxon>
        <taxon>Zoopagomycota</taxon>
        <taxon>Kickxellomycotina</taxon>
        <taxon>Kickxellomycetes</taxon>
        <taxon>Kickxellales</taxon>
        <taxon>Kickxellaceae</taxon>
        <taxon>Linderina</taxon>
    </lineage>
</organism>
<sequence length="428" mass="49155">VMKNLALWLPSAMPNVRSIKFLGAGIFSPETVKYTKPSSTDAAMAVKTITKLFPNVTEVRSHTSRVWGPTSNISFLNDEAFPFYGYLLKECLAQMLHVQMLIPFPKNVTKLCIFLASISINIKYVRLRQDLPGVPIRCLRIVELFQIDDVIPWWLFEAIDGELDFESLEDLRLEFIHEAKSTVDDLGCDVPVRFPKLNRLHVTNSSYVYTDIYGYFRDCELERLTIRDEPTNFKHIKEHALANVKVLTIAHPQRATPVDLCSIETVEHLYNLPSRVEEAVLVLFQYPLPLDIAWVNLRLLSISASIANKHGLANLLKKLPLMRRLAVDCFSMIRADAKLTKFPDQMAAFSKLGKTMKPKDRSPLNMNLERLELMVHTNFDLYGFCELLSRLPKVNSVKVKQSMISQIMDLLITEFRMDRHIILEPYLQ</sequence>
<dbReference type="Proteomes" id="UP001150603">
    <property type="component" value="Unassembled WGS sequence"/>
</dbReference>
<name>A0ACC1J422_9FUNG</name>
<proteinExistence type="predicted"/>
<reference evidence="1" key="1">
    <citation type="submission" date="2022-07" db="EMBL/GenBank/DDBJ databases">
        <title>Phylogenomic reconstructions and comparative analyses of Kickxellomycotina fungi.</title>
        <authorList>
            <person name="Reynolds N.K."/>
            <person name="Stajich J.E."/>
            <person name="Barry K."/>
            <person name="Grigoriev I.V."/>
            <person name="Crous P."/>
            <person name="Smith M.E."/>
        </authorList>
    </citation>
    <scope>NUCLEOTIDE SEQUENCE</scope>
    <source>
        <strain evidence="1">NRRL 5244</strain>
    </source>
</reference>
<evidence type="ECO:0000313" key="1">
    <source>
        <dbReference type="EMBL" id="KAJ1936526.1"/>
    </source>
</evidence>
<gene>
    <name evidence="1" type="ORF">FBU59_005023</name>
</gene>
<evidence type="ECO:0000313" key="2">
    <source>
        <dbReference type="Proteomes" id="UP001150603"/>
    </source>
</evidence>